<dbReference type="PANTHER" id="PTHR24421">
    <property type="entry name" value="NITRATE/NITRITE SENSOR PROTEIN NARX-RELATED"/>
    <property type="match status" value="1"/>
</dbReference>
<reference evidence="12" key="1">
    <citation type="journal article" date="2014" name="Int. J. Syst. Evol. Microbiol.">
        <title>Complete genome sequence of Corynebacterium casei LMG S-19264T (=DSM 44701T), isolated from a smear-ripened cheese.</title>
        <authorList>
            <consortium name="US DOE Joint Genome Institute (JGI-PGF)"/>
            <person name="Walter F."/>
            <person name="Albersmeier A."/>
            <person name="Kalinowski J."/>
            <person name="Ruckert C."/>
        </authorList>
    </citation>
    <scope>NUCLEOTIDE SEQUENCE</scope>
    <source>
        <strain evidence="12">CGMCC 4.7110</strain>
    </source>
</reference>
<comment type="caution">
    <text evidence="12">The sequence shown here is derived from an EMBL/GenBank/DDBJ whole genome shotgun (WGS) entry which is preliminary data.</text>
</comment>
<evidence type="ECO:0000313" key="13">
    <source>
        <dbReference type="Proteomes" id="UP000653411"/>
    </source>
</evidence>
<dbReference type="Gene3D" id="3.30.565.10">
    <property type="entry name" value="Histidine kinase-like ATPase, C-terminal domain"/>
    <property type="match status" value="1"/>
</dbReference>
<dbReference type="AlphaFoldDB" id="A0A917XMP6"/>
<dbReference type="GO" id="GO:0016020">
    <property type="term" value="C:membrane"/>
    <property type="evidence" value="ECO:0007669"/>
    <property type="project" value="InterPro"/>
</dbReference>
<name>A0A917XMP6_9ACTN</name>
<keyword evidence="8" id="KW-0902">Two-component regulatory system</keyword>
<proteinExistence type="predicted"/>
<feature type="transmembrane region" description="Helical" evidence="9">
    <location>
        <begin position="49"/>
        <end position="82"/>
    </location>
</feature>
<keyword evidence="6 12" id="KW-0418">Kinase</keyword>
<comment type="catalytic activity">
    <reaction evidence="1">
        <text>ATP + protein L-histidine = ADP + protein N-phospho-L-histidine.</text>
        <dbReference type="EC" id="2.7.13.3"/>
    </reaction>
</comment>
<keyword evidence="9" id="KW-1133">Transmembrane helix</keyword>
<keyword evidence="4" id="KW-0808">Transferase</keyword>
<dbReference type="EMBL" id="BMML01000032">
    <property type="protein sequence ID" value="GGN40403.1"/>
    <property type="molecule type" value="Genomic_DNA"/>
</dbReference>
<evidence type="ECO:0000256" key="9">
    <source>
        <dbReference type="SAM" id="Phobius"/>
    </source>
</evidence>
<evidence type="ECO:0000256" key="4">
    <source>
        <dbReference type="ARBA" id="ARBA00022679"/>
    </source>
</evidence>
<evidence type="ECO:0000259" key="11">
    <source>
        <dbReference type="Pfam" id="PF07730"/>
    </source>
</evidence>
<keyword evidence="7" id="KW-0067">ATP-binding</keyword>
<evidence type="ECO:0000256" key="8">
    <source>
        <dbReference type="ARBA" id="ARBA00023012"/>
    </source>
</evidence>
<dbReference type="InterPro" id="IPR036890">
    <property type="entry name" value="HATPase_C_sf"/>
</dbReference>
<dbReference type="GO" id="GO:0000155">
    <property type="term" value="F:phosphorelay sensor kinase activity"/>
    <property type="evidence" value="ECO:0007669"/>
    <property type="project" value="InterPro"/>
</dbReference>
<evidence type="ECO:0000256" key="1">
    <source>
        <dbReference type="ARBA" id="ARBA00000085"/>
    </source>
</evidence>
<organism evidence="12 13">
    <name type="scientific">Streptomyces fuscichromogenes</name>
    <dbReference type="NCBI Taxonomy" id="1324013"/>
    <lineage>
        <taxon>Bacteria</taxon>
        <taxon>Bacillati</taxon>
        <taxon>Actinomycetota</taxon>
        <taxon>Actinomycetes</taxon>
        <taxon>Kitasatosporales</taxon>
        <taxon>Streptomycetaceae</taxon>
        <taxon>Streptomyces</taxon>
    </lineage>
</organism>
<dbReference type="Gene3D" id="1.20.5.1930">
    <property type="match status" value="1"/>
</dbReference>
<dbReference type="Proteomes" id="UP000653411">
    <property type="component" value="Unassembled WGS sequence"/>
</dbReference>
<dbReference type="Pfam" id="PF02518">
    <property type="entry name" value="HATPase_c"/>
    <property type="match status" value="1"/>
</dbReference>
<feature type="transmembrane region" description="Helical" evidence="9">
    <location>
        <begin position="94"/>
        <end position="118"/>
    </location>
</feature>
<keyword evidence="3" id="KW-0597">Phosphoprotein</keyword>
<keyword evidence="9" id="KW-0472">Membrane</keyword>
<keyword evidence="13" id="KW-1185">Reference proteome</keyword>
<dbReference type="InterPro" id="IPR050482">
    <property type="entry name" value="Sensor_HK_TwoCompSys"/>
</dbReference>
<reference evidence="12" key="2">
    <citation type="submission" date="2020-09" db="EMBL/GenBank/DDBJ databases">
        <authorList>
            <person name="Sun Q."/>
            <person name="Zhou Y."/>
        </authorList>
    </citation>
    <scope>NUCLEOTIDE SEQUENCE</scope>
    <source>
        <strain evidence="12">CGMCC 4.7110</strain>
    </source>
</reference>
<evidence type="ECO:0000313" key="12">
    <source>
        <dbReference type="EMBL" id="GGN40403.1"/>
    </source>
</evidence>
<dbReference type="GO" id="GO:0046983">
    <property type="term" value="F:protein dimerization activity"/>
    <property type="evidence" value="ECO:0007669"/>
    <property type="project" value="InterPro"/>
</dbReference>
<dbReference type="RefSeq" id="WP_229713711.1">
    <property type="nucleotide sequence ID" value="NZ_BMML01000032.1"/>
</dbReference>
<dbReference type="PANTHER" id="PTHR24421:SF10">
    <property type="entry name" value="NITRATE_NITRITE SENSOR PROTEIN NARQ"/>
    <property type="match status" value="1"/>
</dbReference>
<evidence type="ECO:0000256" key="7">
    <source>
        <dbReference type="ARBA" id="ARBA00022840"/>
    </source>
</evidence>
<evidence type="ECO:0000256" key="6">
    <source>
        <dbReference type="ARBA" id="ARBA00022777"/>
    </source>
</evidence>
<dbReference type="CDD" id="cd16917">
    <property type="entry name" value="HATPase_UhpB-NarQ-NarX-like"/>
    <property type="match status" value="1"/>
</dbReference>
<evidence type="ECO:0000256" key="2">
    <source>
        <dbReference type="ARBA" id="ARBA00012438"/>
    </source>
</evidence>
<evidence type="ECO:0000256" key="5">
    <source>
        <dbReference type="ARBA" id="ARBA00022741"/>
    </source>
</evidence>
<protein>
    <recommendedName>
        <fullName evidence="2">histidine kinase</fullName>
        <ecNumber evidence="2">2.7.13.3</ecNumber>
    </recommendedName>
</protein>
<accession>A0A917XMP6</accession>
<dbReference type="InterPro" id="IPR011712">
    <property type="entry name" value="Sig_transdc_His_kin_sub3_dim/P"/>
</dbReference>
<sequence>MLLLIGVSVVGTVVSGDKLMHPLAAWPGMVLSAVAGLSLLWHRSHLRSVLVVTMACAMVEAALGYLLNPLAMTPLIVALYFLGTRAERRTVRNWSVGAALSVMVAGVLLGPSGTPLVLSTVNPMAWAFLPAALGSYVQMRRAYVAEAHARAEHAERTREEEARYRVAQERMRIARDLHDVVAHHLTLANTQAGIASHLARTHPEQSIEMLDNLVGETASALQELKATVGLLREDTDTDSPLEPVPSLDRLPEFTESLAAAGLQVEVRVQGAPCQLPSTIGLTAFRILQEALTNVSKHAQTQAACVHLTYAPDRLTLRVSNDGPRTAAPVSSTGFGLIGMRERAQAVDGTLTAGPRPDGGFDVTCVLPLDPIGSPESFVS</sequence>
<gene>
    <name evidence="12" type="ORF">GCM10011578_087820</name>
</gene>
<dbReference type="Pfam" id="PF07730">
    <property type="entry name" value="HisKA_3"/>
    <property type="match status" value="1"/>
</dbReference>
<dbReference type="InterPro" id="IPR003594">
    <property type="entry name" value="HATPase_dom"/>
</dbReference>
<dbReference type="EC" id="2.7.13.3" evidence="2"/>
<evidence type="ECO:0000259" key="10">
    <source>
        <dbReference type="Pfam" id="PF02518"/>
    </source>
</evidence>
<evidence type="ECO:0000256" key="3">
    <source>
        <dbReference type="ARBA" id="ARBA00022553"/>
    </source>
</evidence>
<keyword evidence="9" id="KW-0812">Transmembrane</keyword>
<feature type="domain" description="Signal transduction histidine kinase subgroup 3 dimerisation and phosphoacceptor" evidence="11">
    <location>
        <begin position="169"/>
        <end position="235"/>
    </location>
</feature>
<dbReference type="GO" id="GO:0005524">
    <property type="term" value="F:ATP binding"/>
    <property type="evidence" value="ECO:0007669"/>
    <property type="project" value="UniProtKB-KW"/>
</dbReference>
<keyword evidence="5" id="KW-0547">Nucleotide-binding</keyword>
<feature type="domain" description="Histidine kinase/HSP90-like ATPase" evidence="10">
    <location>
        <begin position="283"/>
        <end position="369"/>
    </location>
</feature>
<feature type="transmembrane region" description="Helical" evidence="9">
    <location>
        <begin position="25"/>
        <end position="42"/>
    </location>
</feature>
<dbReference type="SUPFAM" id="SSF55874">
    <property type="entry name" value="ATPase domain of HSP90 chaperone/DNA topoisomerase II/histidine kinase"/>
    <property type="match status" value="1"/>
</dbReference>